<comment type="caution">
    <text evidence="1">The sequence shown here is derived from an EMBL/GenBank/DDBJ whole genome shotgun (WGS) entry which is preliminary data.</text>
</comment>
<proteinExistence type="predicted"/>
<accession>A0A232F3S3</accession>
<dbReference type="AlphaFoldDB" id="A0A232F3S3"/>
<dbReference type="Proteomes" id="UP000215335">
    <property type="component" value="Unassembled WGS sequence"/>
</dbReference>
<evidence type="ECO:0000313" key="2">
    <source>
        <dbReference type="Proteomes" id="UP000215335"/>
    </source>
</evidence>
<name>A0A232F3S3_9HYME</name>
<dbReference type="EMBL" id="NNAY01001031">
    <property type="protein sequence ID" value="OXU25414.1"/>
    <property type="molecule type" value="Genomic_DNA"/>
</dbReference>
<sequence length="76" mass="8490">MVLNINTNNVGERILAEFEELFSDTPGLYNRREITLHVHPGTEPVALGATHGGPKYSQLDLAHAYMQIQVAEESRK</sequence>
<gene>
    <name evidence="1" type="ORF">TSAR_002792</name>
</gene>
<keyword evidence="2" id="KW-1185">Reference proteome</keyword>
<reference evidence="1 2" key="1">
    <citation type="journal article" date="2017" name="Curr. Biol.">
        <title>The Evolution of Venom by Co-option of Single-Copy Genes.</title>
        <authorList>
            <person name="Martinson E.O."/>
            <person name="Mrinalini"/>
            <person name="Kelkar Y.D."/>
            <person name="Chang C.H."/>
            <person name="Werren J.H."/>
        </authorList>
    </citation>
    <scope>NUCLEOTIDE SEQUENCE [LARGE SCALE GENOMIC DNA]</scope>
    <source>
        <strain evidence="1 2">Alberta</strain>
        <tissue evidence="1">Whole body</tissue>
    </source>
</reference>
<organism evidence="1 2">
    <name type="scientific">Trichomalopsis sarcophagae</name>
    <dbReference type="NCBI Taxonomy" id="543379"/>
    <lineage>
        <taxon>Eukaryota</taxon>
        <taxon>Metazoa</taxon>
        <taxon>Ecdysozoa</taxon>
        <taxon>Arthropoda</taxon>
        <taxon>Hexapoda</taxon>
        <taxon>Insecta</taxon>
        <taxon>Pterygota</taxon>
        <taxon>Neoptera</taxon>
        <taxon>Endopterygota</taxon>
        <taxon>Hymenoptera</taxon>
        <taxon>Apocrita</taxon>
        <taxon>Proctotrupomorpha</taxon>
        <taxon>Chalcidoidea</taxon>
        <taxon>Pteromalidae</taxon>
        <taxon>Pteromalinae</taxon>
        <taxon>Trichomalopsis</taxon>
    </lineage>
</organism>
<protein>
    <submittedName>
        <fullName evidence="1">Uncharacterized protein</fullName>
    </submittedName>
</protein>
<dbReference type="OrthoDB" id="7698426at2759"/>
<evidence type="ECO:0000313" key="1">
    <source>
        <dbReference type="EMBL" id="OXU25414.1"/>
    </source>
</evidence>